<evidence type="ECO:0000256" key="6">
    <source>
        <dbReference type="ARBA" id="ARBA00022917"/>
    </source>
</evidence>
<dbReference type="NCBIfam" id="TIGR00233">
    <property type="entry name" value="trpS"/>
    <property type="match status" value="1"/>
</dbReference>
<keyword evidence="7 10" id="KW-0030">Aminoacyl-tRNA synthetase</keyword>
<dbReference type="GO" id="GO:0005829">
    <property type="term" value="C:cytosol"/>
    <property type="evidence" value="ECO:0007669"/>
    <property type="project" value="TreeGrafter"/>
</dbReference>
<keyword evidence="5 10" id="KW-0067">ATP-binding</keyword>
<proteinExistence type="inferred from homology"/>
<dbReference type="PANTHER" id="PTHR43766:SF1">
    <property type="entry name" value="TRYPTOPHAN--TRNA LIGASE, MITOCHONDRIAL"/>
    <property type="match status" value="1"/>
</dbReference>
<keyword evidence="6 10" id="KW-0648">Protein biosynthesis</keyword>
<evidence type="ECO:0000256" key="5">
    <source>
        <dbReference type="ARBA" id="ARBA00022840"/>
    </source>
</evidence>
<protein>
    <recommendedName>
        <fullName evidence="2 9">Tryptophan--tRNA ligase</fullName>
        <ecNumber evidence="2 9">6.1.1.2</ecNumber>
    </recommendedName>
</protein>
<dbReference type="OrthoDB" id="9801042at2"/>
<dbReference type="PANTHER" id="PTHR43766">
    <property type="entry name" value="TRYPTOPHAN--TRNA LIGASE, MITOCHONDRIAL"/>
    <property type="match status" value="1"/>
</dbReference>
<dbReference type="Proteomes" id="UP000468388">
    <property type="component" value="Unassembled WGS sequence"/>
</dbReference>
<keyword evidence="4 10" id="KW-0547">Nucleotide-binding</keyword>
<evidence type="ECO:0000256" key="3">
    <source>
        <dbReference type="ARBA" id="ARBA00022598"/>
    </source>
</evidence>
<evidence type="ECO:0000256" key="10">
    <source>
        <dbReference type="RuleBase" id="RU363036"/>
    </source>
</evidence>
<dbReference type="Gene3D" id="1.10.240.10">
    <property type="entry name" value="Tyrosyl-Transfer RNA Synthetase"/>
    <property type="match status" value="1"/>
</dbReference>
<dbReference type="InterPro" id="IPR002305">
    <property type="entry name" value="aa-tRNA-synth_Ic"/>
</dbReference>
<organism evidence="11 12">
    <name type="scientific">Chitinophaga oryziterrae</name>
    <dbReference type="NCBI Taxonomy" id="1031224"/>
    <lineage>
        <taxon>Bacteria</taxon>
        <taxon>Pseudomonadati</taxon>
        <taxon>Bacteroidota</taxon>
        <taxon>Chitinophagia</taxon>
        <taxon>Chitinophagales</taxon>
        <taxon>Chitinophagaceae</taxon>
        <taxon>Chitinophaga</taxon>
    </lineage>
</organism>
<evidence type="ECO:0000313" key="12">
    <source>
        <dbReference type="Proteomes" id="UP000468388"/>
    </source>
</evidence>
<evidence type="ECO:0000256" key="8">
    <source>
        <dbReference type="ARBA" id="ARBA00049929"/>
    </source>
</evidence>
<dbReference type="EC" id="6.1.1.2" evidence="2 9"/>
<comment type="catalytic activity">
    <reaction evidence="8">
        <text>tRNA(Trp) + L-tryptophan + ATP = L-tryptophyl-tRNA(Trp) + AMP + diphosphate + H(+)</text>
        <dbReference type="Rhea" id="RHEA:24080"/>
        <dbReference type="Rhea" id="RHEA-COMP:9671"/>
        <dbReference type="Rhea" id="RHEA-COMP:9705"/>
        <dbReference type="ChEBI" id="CHEBI:15378"/>
        <dbReference type="ChEBI" id="CHEBI:30616"/>
        <dbReference type="ChEBI" id="CHEBI:33019"/>
        <dbReference type="ChEBI" id="CHEBI:57912"/>
        <dbReference type="ChEBI" id="CHEBI:78442"/>
        <dbReference type="ChEBI" id="CHEBI:78535"/>
        <dbReference type="ChEBI" id="CHEBI:456215"/>
        <dbReference type="EC" id="6.1.1.2"/>
    </reaction>
</comment>
<dbReference type="InterPro" id="IPR050203">
    <property type="entry name" value="Trp-tRNA_synthetase"/>
</dbReference>
<dbReference type="InterPro" id="IPR014729">
    <property type="entry name" value="Rossmann-like_a/b/a_fold"/>
</dbReference>
<dbReference type="GO" id="GO:0005524">
    <property type="term" value="F:ATP binding"/>
    <property type="evidence" value="ECO:0007669"/>
    <property type="project" value="UniProtKB-KW"/>
</dbReference>
<gene>
    <name evidence="11" type="primary">trpS</name>
    <name evidence="11" type="ORF">GO495_02075</name>
</gene>
<evidence type="ECO:0000256" key="9">
    <source>
        <dbReference type="NCBIfam" id="TIGR00233"/>
    </source>
</evidence>
<dbReference type="GO" id="GO:0004830">
    <property type="term" value="F:tryptophan-tRNA ligase activity"/>
    <property type="evidence" value="ECO:0007669"/>
    <property type="project" value="UniProtKB-UniRule"/>
</dbReference>
<evidence type="ECO:0000256" key="1">
    <source>
        <dbReference type="ARBA" id="ARBA00005594"/>
    </source>
</evidence>
<dbReference type="CDD" id="cd00806">
    <property type="entry name" value="TrpRS_core"/>
    <property type="match status" value="1"/>
</dbReference>
<keyword evidence="3 10" id="KW-0436">Ligase</keyword>
<accession>A0A6N8J2D5</accession>
<evidence type="ECO:0000256" key="7">
    <source>
        <dbReference type="ARBA" id="ARBA00023146"/>
    </source>
</evidence>
<dbReference type="Gene3D" id="3.40.50.620">
    <property type="entry name" value="HUPs"/>
    <property type="match status" value="1"/>
</dbReference>
<dbReference type="RefSeq" id="WP_157298041.1">
    <property type="nucleotide sequence ID" value="NZ_BAAAZB010000005.1"/>
</dbReference>
<comment type="caution">
    <text evidence="11">The sequence shown here is derived from an EMBL/GenBank/DDBJ whole genome shotgun (WGS) entry which is preliminary data.</text>
</comment>
<dbReference type="EMBL" id="WRXO01000001">
    <property type="protein sequence ID" value="MVT39360.1"/>
    <property type="molecule type" value="Genomic_DNA"/>
</dbReference>
<name>A0A6N8J2D5_9BACT</name>
<dbReference type="SUPFAM" id="SSF52374">
    <property type="entry name" value="Nucleotidylyl transferase"/>
    <property type="match status" value="1"/>
</dbReference>
<keyword evidence="12" id="KW-1185">Reference proteome</keyword>
<dbReference type="PRINTS" id="PR01039">
    <property type="entry name" value="TRNASYNTHTRP"/>
</dbReference>
<dbReference type="Pfam" id="PF00579">
    <property type="entry name" value="tRNA-synt_1b"/>
    <property type="match status" value="1"/>
</dbReference>
<sequence>MATSKEIVVSGIRSTGYLHLGNYFGAIRNYIKMQETFNCYFFVADWHSLTTHPDPKDLRANVFRVLAENIASGLDPEKVALYAQSDVPEIAELYLLLNMLAYKGELEKVPTFKDKVRQQPENVNAGLLTYPVLMSADILIHRGVKVPVGKDQEQHLEMARNFAQRFNNRYGYLFPEPVAFNFGDDLIKVPSLDGTGKMSKSENQMATLYLSDSDELILNKIKKAKSDSGVAVEGAPMPESVQNLFLLMQQVSTPDVIKFFEDQYQNQGIRFGDMKKQLGEDMVRFITPIREKALELQEDHAYLNRIMKAGAEKARESAAQTLHEARKLIGINYY</sequence>
<dbReference type="AlphaFoldDB" id="A0A6N8J2D5"/>
<comment type="similarity">
    <text evidence="1 10">Belongs to the class-I aminoacyl-tRNA synthetase family.</text>
</comment>
<evidence type="ECO:0000256" key="2">
    <source>
        <dbReference type="ARBA" id="ARBA00013161"/>
    </source>
</evidence>
<reference evidence="11 12" key="1">
    <citation type="submission" date="2019-12" db="EMBL/GenBank/DDBJ databases">
        <title>The draft genomic sequence of strain Chitinophaga oryziterrae JCM 16595.</title>
        <authorList>
            <person name="Zhang X."/>
        </authorList>
    </citation>
    <scope>NUCLEOTIDE SEQUENCE [LARGE SCALE GENOMIC DNA]</scope>
    <source>
        <strain evidence="11 12">JCM 16595</strain>
    </source>
</reference>
<dbReference type="GO" id="GO:0006436">
    <property type="term" value="P:tryptophanyl-tRNA aminoacylation"/>
    <property type="evidence" value="ECO:0007669"/>
    <property type="project" value="UniProtKB-UniRule"/>
</dbReference>
<evidence type="ECO:0000256" key="4">
    <source>
        <dbReference type="ARBA" id="ARBA00022741"/>
    </source>
</evidence>
<dbReference type="InterPro" id="IPR002306">
    <property type="entry name" value="Trp-tRNA-ligase"/>
</dbReference>
<dbReference type="FunFam" id="1.10.240.10:FF:000005">
    <property type="entry name" value="Tryptophan--tRNA ligase"/>
    <property type="match status" value="1"/>
</dbReference>
<evidence type="ECO:0000313" key="11">
    <source>
        <dbReference type="EMBL" id="MVT39360.1"/>
    </source>
</evidence>